<reference evidence="2" key="1">
    <citation type="submission" date="2018-11" db="EMBL/GenBank/DDBJ databases">
        <authorList>
            <person name="Grassa J C."/>
        </authorList>
    </citation>
    <scope>NUCLEOTIDE SEQUENCE [LARGE SCALE GENOMIC DNA]</scope>
</reference>
<evidence type="ECO:0008006" key="4">
    <source>
        <dbReference type="Google" id="ProtNLM"/>
    </source>
</evidence>
<evidence type="ECO:0000313" key="3">
    <source>
        <dbReference type="Proteomes" id="UP000596661"/>
    </source>
</evidence>
<evidence type="ECO:0000313" key="2">
    <source>
        <dbReference type="EnsemblPlants" id="cds.evm.model.01.1553"/>
    </source>
</evidence>
<sequence>MAIGEEQGMNGAGENGEGLVVSPQKAGRCGEVGVMRVNEQLRPTPMVGSGSGEKGGSSEPPDSVEEMRRKFLEESSMELEASFEISEEMVKKGALAKCFGKAPMPRNRVKQILSGIWSLKGKWWMKTMETGLWGIFFEREDDLKNVLDGRPWIMGG</sequence>
<dbReference type="Proteomes" id="UP000596661">
    <property type="component" value="Chromosome 1"/>
</dbReference>
<dbReference type="AlphaFoldDB" id="A0A803NHK2"/>
<reference evidence="2" key="2">
    <citation type="submission" date="2021-03" db="UniProtKB">
        <authorList>
            <consortium name="EnsemblPlants"/>
        </authorList>
    </citation>
    <scope>IDENTIFICATION</scope>
</reference>
<evidence type="ECO:0000256" key="1">
    <source>
        <dbReference type="SAM" id="MobiDB-lite"/>
    </source>
</evidence>
<proteinExistence type="predicted"/>
<dbReference type="Gramene" id="evm.model.01.1553">
    <property type="protein sequence ID" value="cds.evm.model.01.1553"/>
    <property type="gene ID" value="evm.TU.01.1553"/>
</dbReference>
<feature type="region of interest" description="Disordered" evidence="1">
    <location>
        <begin position="1"/>
        <end position="25"/>
    </location>
</feature>
<accession>A0A803NHK2</accession>
<dbReference type="EMBL" id="UZAU01000037">
    <property type="status" value="NOT_ANNOTATED_CDS"/>
    <property type="molecule type" value="Genomic_DNA"/>
</dbReference>
<feature type="region of interest" description="Disordered" evidence="1">
    <location>
        <begin position="37"/>
        <end position="66"/>
    </location>
</feature>
<name>A0A803NHK2_CANSA</name>
<keyword evidence="3" id="KW-1185">Reference proteome</keyword>
<organism evidence="2 3">
    <name type="scientific">Cannabis sativa</name>
    <name type="common">Hemp</name>
    <name type="synonym">Marijuana</name>
    <dbReference type="NCBI Taxonomy" id="3483"/>
    <lineage>
        <taxon>Eukaryota</taxon>
        <taxon>Viridiplantae</taxon>
        <taxon>Streptophyta</taxon>
        <taxon>Embryophyta</taxon>
        <taxon>Tracheophyta</taxon>
        <taxon>Spermatophyta</taxon>
        <taxon>Magnoliopsida</taxon>
        <taxon>eudicotyledons</taxon>
        <taxon>Gunneridae</taxon>
        <taxon>Pentapetalae</taxon>
        <taxon>rosids</taxon>
        <taxon>fabids</taxon>
        <taxon>Rosales</taxon>
        <taxon>Cannabaceae</taxon>
        <taxon>Cannabis</taxon>
    </lineage>
</organism>
<protein>
    <recommendedName>
        <fullName evidence="4">DUF4283 domain-containing protein</fullName>
    </recommendedName>
</protein>
<dbReference type="EnsemblPlants" id="evm.model.01.1553">
    <property type="protein sequence ID" value="cds.evm.model.01.1553"/>
    <property type="gene ID" value="evm.TU.01.1553"/>
</dbReference>